<dbReference type="InterPro" id="IPR036249">
    <property type="entry name" value="Thioredoxin-like_sf"/>
</dbReference>
<proteinExistence type="predicted"/>
<evidence type="ECO:0000256" key="1">
    <source>
        <dbReference type="SAM" id="MobiDB-lite"/>
    </source>
</evidence>
<dbReference type="SUPFAM" id="SSF52833">
    <property type="entry name" value="Thioredoxin-like"/>
    <property type="match status" value="1"/>
</dbReference>
<keyword evidence="4" id="KW-1185">Reference proteome</keyword>
<gene>
    <name evidence="3" type="primary">g2658</name>
    <name evidence="3" type="ORF">VP750_LOCUS2275</name>
</gene>
<organism evidence="3 4">
    <name type="scientific">Coccomyxa viridis</name>
    <dbReference type="NCBI Taxonomy" id="1274662"/>
    <lineage>
        <taxon>Eukaryota</taxon>
        <taxon>Viridiplantae</taxon>
        <taxon>Chlorophyta</taxon>
        <taxon>core chlorophytes</taxon>
        <taxon>Trebouxiophyceae</taxon>
        <taxon>Trebouxiophyceae incertae sedis</taxon>
        <taxon>Coccomyxaceae</taxon>
        <taxon>Coccomyxa</taxon>
    </lineage>
</organism>
<dbReference type="PROSITE" id="PS51352">
    <property type="entry name" value="THIOREDOXIN_2"/>
    <property type="match status" value="1"/>
</dbReference>
<evidence type="ECO:0000259" key="2">
    <source>
        <dbReference type="PROSITE" id="PS51352"/>
    </source>
</evidence>
<feature type="domain" description="Thioredoxin" evidence="2">
    <location>
        <begin position="72"/>
        <end position="233"/>
    </location>
</feature>
<dbReference type="Gene3D" id="3.40.30.10">
    <property type="entry name" value="Glutaredoxin"/>
    <property type="match status" value="1"/>
</dbReference>
<dbReference type="Pfam" id="PF00578">
    <property type="entry name" value="AhpC-TSA"/>
    <property type="match status" value="1"/>
</dbReference>
<comment type="caution">
    <text evidence="3">The sequence shown here is derived from an EMBL/GenBank/DDBJ whole genome shotgun (WGS) entry which is preliminary data.</text>
</comment>
<sequence length="248" mass="27562">MLPFIQKTPTQRELPLGPVPVPVAGQVAEPLTPMVAEPLTFPQRMMQAIRPPQQQQQGQRGGPPPTSRAGKLVPGRPLPHIVLSTVQGGKIELGAPTGRWQMIVVYRGKHCPVSKNYLASLQQIYYELDELGVEVIAVSGDGRERAESFLEALKATTDTKEVSFKIAYGLPISEMLRWGLYISEPRNIRETDQPFPEPALFLLNPDGEVVVIDYSNSPFARPDLRILVEGIRYIQENDYPVRGTWGLA</sequence>
<protein>
    <submittedName>
        <fullName evidence="3">G2658 protein</fullName>
    </submittedName>
</protein>
<evidence type="ECO:0000313" key="4">
    <source>
        <dbReference type="Proteomes" id="UP001497392"/>
    </source>
</evidence>
<accession>A0ABP1FMK9</accession>
<feature type="region of interest" description="Disordered" evidence="1">
    <location>
        <begin position="49"/>
        <end position="74"/>
    </location>
</feature>
<name>A0ABP1FMK9_9CHLO</name>
<feature type="compositionally biased region" description="Low complexity" evidence="1">
    <location>
        <begin position="49"/>
        <end position="58"/>
    </location>
</feature>
<dbReference type="Proteomes" id="UP001497392">
    <property type="component" value="Unassembled WGS sequence"/>
</dbReference>
<dbReference type="InterPro" id="IPR000866">
    <property type="entry name" value="AhpC/TSA"/>
</dbReference>
<dbReference type="EMBL" id="CAXHTA020000004">
    <property type="protein sequence ID" value="CAL5220616.1"/>
    <property type="molecule type" value="Genomic_DNA"/>
</dbReference>
<dbReference type="InterPro" id="IPR013766">
    <property type="entry name" value="Thioredoxin_domain"/>
</dbReference>
<evidence type="ECO:0000313" key="3">
    <source>
        <dbReference type="EMBL" id="CAL5220616.1"/>
    </source>
</evidence>
<reference evidence="3 4" key="1">
    <citation type="submission" date="2024-06" db="EMBL/GenBank/DDBJ databases">
        <authorList>
            <person name="Kraege A."/>
            <person name="Thomma B."/>
        </authorList>
    </citation>
    <scope>NUCLEOTIDE SEQUENCE [LARGE SCALE GENOMIC DNA]</scope>
</reference>